<dbReference type="EMBL" id="CP003677">
    <property type="protein sequence ID" value="AFM32640.1"/>
    <property type="molecule type" value="Genomic_DNA"/>
</dbReference>
<evidence type="ECO:0000256" key="1">
    <source>
        <dbReference type="SAM" id="MobiDB-lite"/>
    </source>
</evidence>
<evidence type="ECO:0000313" key="2">
    <source>
        <dbReference type="EMBL" id="AFM32640.1"/>
    </source>
</evidence>
<dbReference type="Proteomes" id="UP000006063">
    <property type="component" value="Chromosome"/>
</dbReference>
<reference evidence="2 3" key="1">
    <citation type="journal article" date="2012" name="J. Bacteriol.">
        <title>Complete Genome Sequence of the Naphthalene-Degrading Bacterium Pseudomonas stutzeri AN10 (CCUG 29243).</title>
        <authorList>
            <person name="Brunet-Galmes I."/>
            <person name="Busquets A."/>
            <person name="Pena A."/>
            <person name="Gomila M."/>
            <person name="Nogales B."/>
            <person name="Garcia-Valdes E."/>
            <person name="Lalucat J."/>
            <person name="Bennasar A."/>
            <person name="Bosch R."/>
        </authorList>
    </citation>
    <scope>NUCLEOTIDE SEQUENCE [LARGE SCALE GENOMIC DNA]</scope>
    <source>
        <strain evidence="2 3">CCUG 29243</strain>
    </source>
</reference>
<sequence>MATLEEQRRAIAAGMASSRAATGQAERKATGQSLIERRTGKAVVEDINRLTGPRPQRKTLTPIAPVGALPPTRGRGVYKAPATGTGGGVGLRSPISEVSRSYHPPHLVESSDGLVVFTLRRTNELLMRDADGVDELRVFADVD</sequence>
<feature type="region of interest" description="Disordered" evidence="1">
    <location>
        <begin position="13"/>
        <end position="92"/>
    </location>
</feature>
<dbReference type="AlphaFoldDB" id="I4CRD3"/>
<proteinExistence type="predicted"/>
<dbReference type="KEGG" id="psc:A458_06970"/>
<dbReference type="HOGENOM" id="CLU_1804558_0_0_6"/>
<evidence type="ECO:0000313" key="3">
    <source>
        <dbReference type="Proteomes" id="UP000006063"/>
    </source>
</evidence>
<accession>I4CRD3</accession>
<feature type="compositionally biased region" description="Basic and acidic residues" evidence="1">
    <location>
        <begin position="25"/>
        <end position="48"/>
    </location>
</feature>
<organism evidence="2 3">
    <name type="scientific">Stutzerimonas stutzeri CCUG 29243</name>
    <dbReference type="NCBI Taxonomy" id="1196835"/>
    <lineage>
        <taxon>Bacteria</taxon>
        <taxon>Pseudomonadati</taxon>
        <taxon>Pseudomonadota</taxon>
        <taxon>Gammaproteobacteria</taxon>
        <taxon>Pseudomonadales</taxon>
        <taxon>Pseudomonadaceae</taxon>
        <taxon>Stutzerimonas</taxon>
    </lineage>
</organism>
<protein>
    <submittedName>
        <fullName evidence="2">Uncharacterized protein</fullName>
    </submittedName>
</protein>
<gene>
    <name evidence="2" type="ORF">A458_06970</name>
</gene>
<name>I4CRD3_STUST</name>
<dbReference type="RefSeq" id="WP_014819686.1">
    <property type="nucleotide sequence ID" value="NC_018028.1"/>
</dbReference>